<evidence type="ECO:0000256" key="14">
    <source>
        <dbReference type="ARBA" id="ARBA00060106"/>
    </source>
</evidence>
<dbReference type="InterPro" id="IPR033865">
    <property type="entry name" value="Ataxin-3"/>
</dbReference>
<dbReference type="GO" id="GO:0004843">
    <property type="term" value="F:cysteine-type deubiquitinase activity"/>
    <property type="evidence" value="ECO:0007669"/>
    <property type="project" value="UniProtKB-EC"/>
</dbReference>
<dbReference type="Gene3D" id="3.90.70.40">
    <property type="match status" value="1"/>
</dbReference>
<dbReference type="FunFam" id="3.90.70.40:FF:000005">
    <property type="entry name" value="Ataxin 3"/>
    <property type="match status" value="1"/>
</dbReference>
<evidence type="ECO:0000256" key="16">
    <source>
        <dbReference type="ARBA" id="ARBA00069055"/>
    </source>
</evidence>
<accession>A0AAD9KH16</accession>
<evidence type="ECO:0000256" key="17">
    <source>
        <dbReference type="ARBA" id="ARBA00082365"/>
    </source>
</evidence>
<organism evidence="21 22">
    <name type="scientific">Paralvinella palmiformis</name>
    <dbReference type="NCBI Taxonomy" id="53620"/>
    <lineage>
        <taxon>Eukaryota</taxon>
        <taxon>Metazoa</taxon>
        <taxon>Spiralia</taxon>
        <taxon>Lophotrochozoa</taxon>
        <taxon>Annelida</taxon>
        <taxon>Polychaeta</taxon>
        <taxon>Sedentaria</taxon>
        <taxon>Canalipalpata</taxon>
        <taxon>Terebellida</taxon>
        <taxon>Terebelliformia</taxon>
        <taxon>Alvinellidae</taxon>
        <taxon>Paralvinella</taxon>
    </lineage>
</organism>
<evidence type="ECO:0000313" key="21">
    <source>
        <dbReference type="EMBL" id="KAK2170640.1"/>
    </source>
</evidence>
<evidence type="ECO:0000256" key="19">
    <source>
        <dbReference type="PROSITE-ProRule" id="PRU00331"/>
    </source>
</evidence>
<comment type="subcellular location">
    <subcellularLocation>
        <location evidence="3">Cytoplasm</location>
    </subcellularLocation>
    <subcellularLocation>
        <location evidence="2">Nucleus</location>
    </subcellularLocation>
</comment>
<feature type="active site" evidence="19">
    <location>
        <position position="131"/>
    </location>
</feature>
<dbReference type="Gene3D" id="1.10.287.10">
    <property type="entry name" value="S15/NS1, RNA-binding"/>
    <property type="match status" value="1"/>
</dbReference>
<keyword evidence="7" id="KW-0677">Repeat</keyword>
<dbReference type="EMBL" id="JAODUP010000001">
    <property type="protein sequence ID" value="KAK2170640.1"/>
    <property type="molecule type" value="Genomic_DNA"/>
</dbReference>
<dbReference type="GO" id="GO:0016579">
    <property type="term" value="P:protein deubiquitination"/>
    <property type="evidence" value="ECO:0007669"/>
    <property type="project" value="InterPro"/>
</dbReference>
<feature type="domain" description="Josephin" evidence="20">
    <location>
        <begin position="11"/>
        <end position="192"/>
    </location>
</feature>
<evidence type="ECO:0000256" key="7">
    <source>
        <dbReference type="ARBA" id="ARBA00022737"/>
    </source>
</evidence>
<evidence type="ECO:0000256" key="15">
    <source>
        <dbReference type="ARBA" id="ARBA00063584"/>
    </source>
</evidence>
<keyword evidence="13" id="KW-0539">Nucleus</keyword>
<feature type="active site" description="Nucleophile" evidence="18">
    <location>
        <position position="24"/>
    </location>
</feature>
<evidence type="ECO:0000256" key="6">
    <source>
        <dbReference type="ARBA" id="ARBA00022670"/>
    </source>
</evidence>
<protein>
    <recommendedName>
        <fullName evidence="16">Ataxin-3 homolog</fullName>
        <ecNumber evidence="4">3.4.19.12</ecNumber>
    </recommendedName>
    <alternativeName>
        <fullName evidence="17">Machado-Joseph disease-like protein</fullName>
    </alternativeName>
</protein>
<feature type="active site" evidence="19">
    <location>
        <position position="24"/>
    </location>
</feature>
<feature type="active site" evidence="18 19">
    <location>
        <position position="146"/>
    </location>
</feature>
<dbReference type="Proteomes" id="UP001208570">
    <property type="component" value="Unassembled WGS sequence"/>
</dbReference>
<keyword evidence="10" id="KW-0788">Thiol protease</keyword>
<keyword evidence="8" id="KW-0833">Ubl conjugation pathway</keyword>
<evidence type="ECO:0000256" key="10">
    <source>
        <dbReference type="ARBA" id="ARBA00022807"/>
    </source>
</evidence>
<dbReference type="PROSITE" id="PS50957">
    <property type="entry name" value="JOSEPHIN"/>
    <property type="match status" value="1"/>
</dbReference>
<dbReference type="PRINTS" id="PR01233">
    <property type="entry name" value="JOSEPHIN"/>
</dbReference>
<comment type="catalytic activity">
    <reaction evidence="1">
        <text>Thiol-dependent hydrolysis of ester, thioester, amide, peptide and isopeptide bonds formed by the C-terminal Gly of ubiquitin (a 76-residue protein attached to proteins as an intracellular targeting signal).</text>
        <dbReference type="EC" id="3.4.19.12"/>
    </reaction>
</comment>
<evidence type="ECO:0000256" key="18">
    <source>
        <dbReference type="PIRSR" id="PIRSR633865-1"/>
    </source>
</evidence>
<dbReference type="GO" id="GO:0006508">
    <property type="term" value="P:proteolysis"/>
    <property type="evidence" value="ECO:0007669"/>
    <property type="project" value="UniProtKB-KW"/>
</dbReference>
<dbReference type="InterPro" id="IPR006155">
    <property type="entry name" value="Josephin"/>
</dbReference>
<keyword evidence="5" id="KW-0963">Cytoplasm</keyword>
<keyword evidence="9 19" id="KW-0378">Hydrolase</keyword>
<comment type="function">
    <text evidence="14">Acts as a chain editing deubiquitinating enzyme that binds and cleaves 'Lys-48'-linked polyubiquitin chains, with a preference for chains containing four or more ubiquitin molecules thereby modulating protein degradation by the ubiquitin-proteasome pathway. Probably by regulating the IGF-1-insulin-like pathway, regulates lifespan. Regulates germline DNA double-strand-break repair and apoptosis in response to DNA damage by recruiting E4 ubiquitin-protein ligase ufd-2 to DNA repair foci. Interacts with key regulators of transcription and represses transcription. Acts as a histone-binding protein that regulates transcription.</text>
</comment>
<evidence type="ECO:0000313" key="22">
    <source>
        <dbReference type="Proteomes" id="UP001208570"/>
    </source>
</evidence>
<dbReference type="FunFam" id="1.10.287.10:FF:000018">
    <property type="entry name" value="Ataxin-3 homolog"/>
    <property type="match status" value="1"/>
</dbReference>
<evidence type="ECO:0000256" key="5">
    <source>
        <dbReference type="ARBA" id="ARBA00022490"/>
    </source>
</evidence>
<evidence type="ECO:0000256" key="2">
    <source>
        <dbReference type="ARBA" id="ARBA00004123"/>
    </source>
</evidence>
<comment type="caution">
    <text evidence="21">The sequence shown here is derived from an EMBL/GenBank/DDBJ whole genome shotgun (WGS) entry which is preliminary data.</text>
</comment>
<evidence type="ECO:0000256" key="3">
    <source>
        <dbReference type="ARBA" id="ARBA00004496"/>
    </source>
</evidence>
<dbReference type="Pfam" id="PF02099">
    <property type="entry name" value="Josephin"/>
    <property type="match status" value="1"/>
</dbReference>
<evidence type="ECO:0000256" key="4">
    <source>
        <dbReference type="ARBA" id="ARBA00012759"/>
    </source>
</evidence>
<evidence type="ECO:0000256" key="11">
    <source>
        <dbReference type="ARBA" id="ARBA00023015"/>
    </source>
</evidence>
<keyword evidence="22" id="KW-1185">Reference proteome</keyword>
<evidence type="ECO:0000256" key="8">
    <source>
        <dbReference type="ARBA" id="ARBA00022786"/>
    </source>
</evidence>
<keyword evidence="12" id="KW-0804">Transcription</keyword>
<comment type="subunit">
    <text evidence="15">Forms a complex composed of deubiquitinating enzyme atx-3, adapter ubxn-5 and cdc-48.1. Forms a complex composed of deubiquitinating enzyme atx-3, E4 ubiquitin-protein ligase ufd-2 and cdc-48.1. Interacts (via RRDR motif) with cdc-48.1 (via N-terminus) and cdc-48.2 (via N-terminus); the interaction with cdc-48.1 is not required for atx-3 enzymatic activity. Interacts (via C-terminus) with ubxn-5. May interact with ned-8.</text>
</comment>
<reference evidence="21" key="1">
    <citation type="journal article" date="2023" name="Mol. Biol. Evol.">
        <title>Third-Generation Sequencing Reveals the Adaptive Role of the Epigenome in Three Deep-Sea Polychaetes.</title>
        <authorList>
            <person name="Perez M."/>
            <person name="Aroh O."/>
            <person name="Sun Y."/>
            <person name="Lan Y."/>
            <person name="Juniper S.K."/>
            <person name="Young C.R."/>
            <person name="Angers B."/>
            <person name="Qian P.Y."/>
        </authorList>
    </citation>
    <scope>NUCLEOTIDE SEQUENCE</scope>
    <source>
        <strain evidence="21">P08H-3</strain>
    </source>
</reference>
<dbReference type="SMART" id="SM01246">
    <property type="entry name" value="Josephin"/>
    <property type="match status" value="1"/>
</dbReference>
<evidence type="ECO:0000256" key="13">
    <source>
        <dbReference type="ARBA" id="ARBA00023242"/>
    </source>
</evidence>
<proteinExistence type="predicted"/>
<evidence type="ECO:0000256" key="12">
    <source>
        <dbReference type="ARBA" id="ARBA00023163"/>
    </source>
</evidence>
<sequence length="343" mass="38294">MAAVEDGINPMDSIFHEKQEGSLCAQHCLNALLQGHYFTAVDLAEIAQQLDTIERNQMAEAGEQSEEFKRFIEQPSFNYDDSGFFSIQVIQKALEVWNLDLVPYTSSHEIAIAARKDPRSPKAYICNFHDHWFTIRKLGNQWFNLNSLLTYPELVSDTYLSLLLTQLQQEGYSIFVAVGQFPECEAEQILCVIPAVQKVKPPLLSETKEKILSGATNSSVQFDDADLKKALEESKRYIDENDESLKRAIALSMESMAADFTFAMPEVAPQSTAKPSTEDLAADEIRDRRLAYFDGKAPAEVTKDNAASTQTNAVTQTKTMTPTNTVTQTNPVMATNTEQGINN</sequence>
<dbReference type="GO" id="GO:0005634">
    <property type="term" value="C:nucleus"/>
    <property type="evidence" value="ECO:0007669"/>
    <property type="project" value="UniProtKB-SubCell"/>
</dbReference>
<evidence type="ECO:0000259" key="20">
    <source>
        <dbReference type="PROSITE" id="PS50957"/>
    </source>
</evidence>
<keyword evidence="6" id="KW-0645">Protease</keyword>
<dbReference type="AlphaFoldDB" id="A0AAD9KH16"/>
<dbReference type="GO" id="GO:0005737">
    <property type="term" value="C:cytoplasm"/>
    <property type="evidence" value="ECO:0007669"/>
    <property type="project" value="UniProtKB-SubCell"/>
</dbReference>
<evidence type="ECO:0000256" key="9">
    <source>
        <dbReference type="ARBA" id="ARBA00022801"/>
    </source>
</evidence>
<feature type="active site" description="Proton acceptor" evidence="18">
    <location>
        <position position="131"/>
    </location>
</feature>
<gene>
    <name evidence="21" type="ORF">LSH36_1g01003</name>
</gene>
<evidence type="ECO:0000256" key="1">
    <source>
        <dbReference type="ARBA" id="ARBA00000707"/>
    </source>
</evidence>
<name>A0AAD9KH16_9ANNE</name>
<dbReference type="EC" id="3.4.19.12" evidence="4"/>
<dbReference type="PANTHER" id="PTHR14159">
    <property type="entry name" value="ATAXIN-3-RELATED"/>
    <property type="match status" value="1"/>
</dbReference>
<dbReference type="PANTHER" id="PTHR14159:SF0">
    <property type="entry name" value="ATAXIN-3-RELATED"/>
    <property type="match status" value="1"/>
</dbReference>
<keyword evidence="11" id="KW-0805">Transcription regulation</keyword>